<keyword evidence="3 7" id="KW-0812">Transmembrane</keyword>
<keyword evidence="5 7" id="KW-0472">Membrane</keyword>
<feature type="transmembrane region" description="Helical" evidence="7">
    <location>
        <begin position="140"/>
        <end position="158"/>
    </location>
</feature>
<evidence type="ECO:0000256" key="1">
    <source>
        <dbReference type="ARBA" id="ARBA00004651"/>
    </source>
</evidence>
<comment type="subcellular location">
    <subcellularLocation>
        <location evidence="1">Cell membrane</location>
        <topology evidence="1">Multi-pass membrane protein</topology>
    </subcellularLocation>
</comment>
<keyword evidence="2" id="KW-1003">Cell membrane</keyword>
<evidence type="ECO:0000256" key="7">
    <source>
        <dbReference type="SAM" id="Phobius"/>
    </source>
</evidence>
<evidence type="ECO:0000256" key="3">
    <source>
        <dbReference type="ARBA" id="ARBA00022692"/>
    </source>
</evidence>
<evidence type="ECO:0000313" key="9">
    <source>
        <dbReference type="Proteomes" id="UP001056455"/>
    </source>
</evidence>
<feature type="transmembrane region" description="Helical" evidence="7">
    <location>
        <begin position="85"/>
        <end position="104"/>
    </location>
</feature>
<evidence type="ECO:0000256" key="2">
    <source>
        <dbReference type="ARBA" id="ARBA00022475"/>
    </source>
</evidence>
<feature type="transmembrane region" description="Helical" evidence="7">
    <location>
        <begin position="181"/>
        <end position="202"/>
    </location>
</feature>
<feature type="transmembrane region" description="Helical" evidence="7">
    <location>
        <begin position="314"/>
        <end position="334"/>
    </location>
</feature>
<feature type="transmembrane region" description="Helical" evidence="7">
    <location>
        <begin position="58"/>
        <end position="78"/>
    </location>
</feature>
<feature type="transmembrane region" description="Helical" evidence="7">
    <location>
        <begin position="233"/>
        <end position="253"/>
    </location>
</feature>
<feature type="transmembrane region" description="Helical" evidence="7">
    <location>
        <begin position="287"/>
        <end position="308"/>
    </location>
</feature>
<evidence type="ECO:0000313" key="8">
    <source>
        <dbReference type="EMBL" id="USQ81426.1"/>
    </source>
</evidence>
<dbReference type="EMBL" id="CP099489">
    <property type="protein sequence ID" value="USQ81426.1"/>
    <property type="molecule type" value="Genomic_DNA"/>
</dbReference>
<sequence length="339" mass="34504">MTGTLTTDAPTDRVDSAGGGRRSTGATVARVLQRQGALLILAAVCVVAGIAFDNFATFGNFSAVAVQASFLAVVALGMTFVIMTAGIDLSVGSVFALGGVLAAWGSQHGALIGLLLPLAVCGLIGLVQGLIVARGGLPPFIVTLAGLLFARGLLLALSDEGATTYKVPEGSWFRQLAQGEFLGLGLTVWIVIILFLIGGVVLHRTTFGSTILAIGGQEDAADLMGLPVARTKVVAYLMCAMLAGLGGTMMASYTSSGVTVLGVGMELEVIAAVVLGGTLLTGGAGTVLGSLVGVLLLTVIKNVINMVGTLNSNWQAVVSGVILLVVVVAQRWLAKIERR</sequence>
<dbReference type="RefSeq" id="WP_252594900.1">
    <property type="nucleotide sequence ID" value="NZ_CP099489.1"/>
</dbReference>
<dbReference type="CDD" id="cd06579">
    <property type="entry name" value="TM_PBP1_transp_AraH_like"/>
    <property type="match status" value="1"/>
</dbReference>
<feature type="transmembrane region" description="Helical" evidence="7">
    <location>
        <begin position="110"/>
        <end position="133"/>
    </location>
</feature>
<feature type="region of interest" description="Disordered" evidence="6">
    <location>
        <begin position="1"/>
        <end position="23"/>
    </location>
</feature>
<evidence type="ECO:0000256" key="5">
    <source>
        <dbReference type="ARBA" id="ARBA00023136"/>
    </source>
</evidence>
<reference evidence="8" key="1">
    <citation type="submission" date="2022-06" db="EMBL/GenBank/DDBJ databases">
        <title>Ornithinimicrobium HY1793.</title>
        <authorList>
            <person name="Huang Y."/>
        </authorList>
    </citation>
    <scope>NUCLEOTIDE SEQUENCE</scope>
    <source>
        <strain evidence="8">HY1793</strain>
    </source>
</reference>
<evidence type="ECO:0000256" key="4">
    <source>
        <dbReference type="ARBA" id="ARBA00022989"/>
    </source>
</evidence>
<dbReference type="InterPro" id="IPR001851">
    <property type="entry name" value="ABC_transp_permease"/>
</dbReference>
<proteinExistence type="predicted"/>
<protein>
    <submittedName>
        <fullName evidence="8">ABC transporter permease</fullName>
    </submittedName>
</protein>
<accession>A0ABY4YXQ2</accession>
<evidence type="ECO:0000256" key="6">
    <source>
        <dbReference type="SAM" id="MobiDB-lite"/>
    </source>
</evidence>
<feature type="transmembrane region" description="Helical" evidence="7">
    <location>
        <begin position="31"/>
        <end position="52"/>
    </location>
</feature>
<keyword evidence="9" id="KW-1185">Reference proteome</keyword>
<dbReference type="PANTHER" id="PTHR32196">
    <property type="entry name" value="ABC TRANSPORTER PERMEASE PROTEIN YPHD-RELATED-RELATED"/>
    <property type="match status" value="1"/>
</dbReference>
<name>A0ABY4YXQ2_9MICO</name>
<dbReference type="Pfam" id="PF02653">
    <property type="entry name" value="BPD_transp_2"/>
    <property type="match status" value="1"/>
</dbReference>
<gene>
    <name evidence="8" type="ORF">NF556_07185</name>
</gene>
<dbReference type="PANTHER" id="PTHR32196:SF63">
    <property type="entry name" value="INNER MEMBRANE ABC TRANSPORTER PERMEASE PROTEIN YJFF"/>
    <property type="match status" value="1"/>
</dbReference>
<organism evidence="8 9">
    <name type="scientific">Ornithinimicrobium faecis</name>
    <dbReference type="NCBI Taxonomy" id="2934158"/>
    <lineage>
        <taxon>Bacteria</taxon>
        <taxon>Bacillati</taxon>
        <taxon>Actinomycetota</taxon>
        <taxon>Actinomycetes</taxon>
        <taxon>Micrococcales</taxon>
        <taxon>Ornithinimicrobiaceae</taxon>
        <taxon>Ornithinimicrobium</taxon>
    </lineage>
</organism>
<dbReference type="Proteomes" id="UP001056455">
    <property type="component" value="Chromosome"/>
</dbReference>
<keyword evidence="4 7" id="KW-1133">Transmembrane helix</keyword>